<dbReference type="InterPro" id="IPR050173">
    <property type="entry name" value="ABC_transporter_C-like"/>
</dbReference>
<evidence type="ECO:0000256" key="1">
    <source>
        <dbReference type="ARBA" id="ARBA00004141"/>
    </source>
</evidence>
<gene>
    <name evidence="13" type="ORF">SCHPADRAFT_924796</name>
</gene>
<evidence type="ECO:0000256" key="5">
    <source>
        <dbReference type="ARBA" id="ARBA00022741"/>
    </source>
</evidence>
<feature type="compositionally biased region" description="Polar residues" evidence="9">
    <location>
        <begin position="60"/>
        <end position="73"/>
    </location>
</feature>
<dbReference type="CDD" id="cd18596">
    <property type="entry name" value="ABC_6TM_VMR1_D1_like"/>
    <property type="match status" value="1"/>
</dbReference>
<name>A0A0H2S4V5_9AGAM</name>
<dbReference type="CDD" id="cd18604">
    <property type="entry name" value="ABC_6TM_VMR1_D2_like"/>
    <property type="match status" value="1"/>
</dbReference>
<feature type="domain" description="ABC transmembrane type-1" evidence="12">
    <location>
        <begin position="998"/>
        <end position="1261"/>
    </location>
</feature>
<evidence type="ECO:0000313" key="13">
    <source>
        <dbReference type="EMBL" id="KLO18944.1"/>
    </source>
</evidence>
<feature type="domain" description="ABC transmembrane type-1" evidence="12">
    <location>
        <begin position="289"/>
        <end position="631"/>
    </location>
</feature>
<reference evidence="13 14" key="1">
    <citation type="submission" date="2015-04" db="EMBL/GenBank/DDBJ databases">
        <title>Complete genome sequence of Schizopora paradoxa KUC8140, a cosmopolitan wood degrader in East Asia.</title>
        <authorList>
            <consortium name="DOE Joint Genome Institute"/>
            <person name="Min B."/>
            <person name="Park H."/>
            <person name="Jang Y."/>
            <person name="Kim J.-J."/>
            <person name="Kim K.H."/>
            <person name="Pangilinan J."/>
            <person name="Lipzen A."/>
            <person name="Riley R."/>
            <person name="Grigoriev I.V."/>
            <person name="Spatafora J.W."/>
            <person name="Choi I.-G."/>
        </authorList>
    </citation>
    <scope>NUCLEOTIDE SEQUENCE [LARGE SCALE GENOMIC DNA]</scope>
    <source>
        <strain evidence="13 14">KUC8140</strain>
    </source>
</reference>
<evidence type="ECO:0000313" key="14">
    <source>
        <dbReference type="Proteomes" id="UP000053477"/>
    </source>
</evidence>
<feature type="transmembrane region" description="Helical" evidence="10">
    <location>
        <begin position="325"/>
        <end position="342"/>
    </location>
</feature>
<dbReference type="Pfam" id="PF00664">
    <property type="entry name" value="ABC_membrane"/>
    <property type="match status" value="2"/>
</dbReference>
<dbReference type="STRING" id="27342.A0A0H2S4V5"/>
<dbReference type="PANTHER" id="PTHR24223:SF356">
    <property type="entry name" value="ATP-BINDING CASSETTE TRANSPORTER ABC4"/>
    <property type="match status" value="1"/>
</dbReference>
<keyword evidence="4" id="KW-0677">Repeat</keyword>
<dbReference type="InterPro" id="IPR017871">
    <property type="entry name" value="ABC_transporter-like_CS"/>
</dbReference>
<feature type="transmembrane region" description="Helical" evidence="10">
    <location>
        <begin position="1205"/>
        <end position="1226"/>
    </location>
</feature>
<dbReference type="GO" id="GO:0005524">
    <property type="term" value="F:ATP binding"/>
    <property type="evidence" value="ECO:0007669"/>
    <property type="project" value="UniProtKB-KW"/>
</dbReference>
<accession>A0A0H2S4V5</accession>
<organism evidence="13 14">
    <name type="scientific">Schizopora paradoxa</name>
    <dbReference type="NCBI Taxonomy" id="27342"/>
    <lineage>
        <taxon>Eukaryota</taxon>
        <taxon>Fungi</taxon>
        <taxon>Dikarya</taxon>
        <taxon>Basidiomycota</taxon>
        <taxon>Agaricomycotina</taxon>
        <taxon>Agaricomycetes</taxon>
        <taxon>Hymenochaetales</taxon>
        <taxon>Schizoporaceae</taxon>
        <taxon>Schizopora</taxon>
    </lineage>
</organism>
<dbReference type="PROSITE" id="PS50929">
    <property type="entry name" value="ABC_TM1F"/>
    <property type="match status" value="2"/>
</dbReference>
<keyword evidence="5" id="KW-0547">Nucleotide-binding</keyword>
<dbReference type="Gene3D" id="3.40.50.300">
    <property type="entry name" value="P-loop containing nucleotide triphosphate hydrolases"/>
    <property type="match status" value="2"/>
</dbReference>
<evidence type="ECO:0000256" key="4">
    <source>
        <dbReference type="ARBA" id="ARBA00022737"/>
    </source>
</evidence>
<feature type="transmembrane region" description="Helical" evidence="10">
    <location>
        <begin position="20"/>
        <end position="41"/>
    </location>
</feature>
<evidence type="ECO:0000256" key="7">
    <source>
        <dbReference type="ARBA" id="ARBA00022989"/>
    </source>
</evidence>
<evidence type="ECO:0000256" key="8">
    <source>
        <dbReference type="ARBA" id="ARBA00023136"/>
    </source>
</evidence>
<feature type="compositionally biased region" description="Basic and acidic residues" evidence="9">
    <location>
        <begin position="916"/>
        <end position="937"/>
    </location>
</feature>
<feature type="transmembrane region" description="Helical" evidence="10">
    <location>
        <begin position="488"/>
        <end position="508"/>
    </location>
</feature>
<keyword evidence="7 10" id="KW-1133">Transmembrane helix</keyword>
<keyword evidence="2" id="KW-0813">Transport</keyword>
<dbReference type="EMBL" id="KQ085890">
    <property type="protein sequence ID" value="KLO18944.1"/>
    <property type="molecule type" value="Genomic_DNA"/>
</dbReference>
<dbReference type="InterPro" id="IPR003439">
    <property type="entry name" value="ABC_transporter-like_ATP-bd"/>
</dbReference>
<dbReference type="InterPro" id="IPR003593">
    <property type="entry name" value="AAA+_ATPase"/>
</dbReference>
<feature type="transmembrane region" description="Helical" evidence="10">
    <location>
        <begin position="286"/>
        <end position="305"/>
    </location>
</feature>
<feature type="domain" description="ABC transporter" evidence="11">
    <location>
        <begin position="1297"/>
        <end position="1567"/>
    </location>
</feature>
<evidence type="ECO:0000256" key="10">
    <source>
        <dbReference type="SAM" id="Phobius"/>
    </source>
</evidence>
<feature type="transmembrane region" description="Helical" evidence="10">
    <location>
        <begin position="461"/>
        <end position="482"/>
    </location>
</feature>
<dbReference type="InterPro" id="IPR036640">
    <property type="entry name" value="ABC1_TM_sf"/>
</dbReference>
<evidence type="ECO:0000259" key="11">
    <source>
        <dbReference type="PROSITE" id="PS50893"/>
    </source>
</evidence>
<evidence type="ECO:0000259" key="12">
    <source>
        <dbReference type="PROSITE" id="PS50929"/>
    </source>
</evidence>
<keyword evidence="13" id="KW-0378">Hydrolase</keyword>
<keyword evidence="8 10" id="KW-0472">Membrane</keyword>
<dbReference type="FunFam" id="1.20.1560.10:FF:000013">
    <property type="entry name" value="ABC transporter C family member 2"/>
    <property type="match status" value="1"/>
</dbReference>
<feature type="transmembrane region" description="Helical" evidence="10">
    <location>
        <begin position="571"/>
        <end position="593"/>
    </location>
</feature>
<keyword evidence="6" id="KW-0067">ATP-binding</keyword>
<feature type="region of interest" description="Disordered" evidence="9">
    <location>
        <begin position="916"/>
        <end position="942"/>
    </location>
</feature>
<feature type="transmembrane region" description="Helical" evidence="10">
    <location>
        <begin position="1122"/>
        <end position="1140"/>
    </location>
</feature>
<dbReference type="GO" id="GO:0016887">
    <property type="term" value="F:ATP hydrolysis activity"/>
    <property type="evidence" value="ECO:0007669"/>
    <property type="project" value="InterPro"/>
</dbReference>
<feature type="domain" description="ABC transporter" evidence="11">
    <location>
        <begin position="681"/>
        <end position="916"/>
    </location>
</feature>
<feature type="region of interest" description="Disordered" evidence="9">
    <location>
        <begin position="377"/>
        <end position="436"/>
    </location>
</feature>
<keyword evidence="3 10" id="KW-0812">Transmembrane</keyword>
<dbReference type="Gene3D" id="1.20.1560.10">
    <property type="entry name" value="ABC transporter type 1, transmembrane domain"/>
    <property type="match status" value="2"/>
</dbReference>
<dbReference type="PANTHER" id="PTHR24223">
    <property type="entry name" value="ATP-BINDING CASSETTE SUB-FAMILY C"/>
    <property type="match status" value="1"/>
</dbReference>
<dbReference type="PROSITE" id="PS50893">
    <property type="entry name" value="ABC_TRANSPORTER_2"/>
    <property type="match status" value="2"/>
</dbReference>
<feature type="transmembrane region" description="Helical" evidence="10">
    <location>
        <begin position="177"/>
        <end position="194"/>
    </location>
</feature>
<feature type="transmembrane region" description="Helical" evidence="10">
    <location>
        <begin position="142"/>
        <end position="162"/>
    </location>
</feature>
<feature type="compositionally biased region" description="Polar residues" evidence="9">
    <location>
        <begin position="408"/>
        <end position="429"/>
    </location>
</feature>
<dbReference type="SUPFAM" id="SSF52540">
    <property type="entry name" value="P-loop containing nucleoside triphosphate hydrolases"/>
    <property type="match status" value="2"/>
</dbReference>
<dbReference type="InterPro" id="IPR027417">
    <property type="entry name" value="P-loop_NTPase"/>
</dbReference>
<feature type="compositionally biased region" description="Basic and acidic residues" evidence="9">
    <location>
        <begin position="381"/>
        <end position="390"/>
    </location>
</feature>
<comment type="subcellular location">
    <subcellularLocation>
        <location evidence="1">Membrane</location>
        <topology evidence="1">Multi-pass membrane protein</topology>
    </subcellularLocation>
</comment>
<evidence type="ECO:0000256" key="3">
    <source>
        <dbReference type="ARBA" id="ARBA00022692"/>
    </source>
</evidence>
<dbReference type="SUPFAM" id="SSF90123">
    <property type="entry name" value="ABC transporter transmembrane region"/>
    <property type="match status" value="2"/>
</dbReference>
<dbReference type="CDD" id="cd03244">
    <property type="entry name" value="ABCC_MRP_domain2"/>
    <property type="match status" value="1"/>
</dbReference>
<dbReference type="InParanoid" id="A0A0H2S4V5"/>
<keyword evidence="14" id="KW-1185">Reference proteome</keyword>
<feature type="transmembrane region" description="Helical" evidence="10">
    <location>
        <begin position="1098"/>
        <end position="1116"/>
    </location>
</feature>
<feature type="region of interest" description="Disordered" evidence="9">
    <location>
        <begin position="52"/>
        <end position="73"/>
    </location>
</feature>
<evidence type="ECO:0000256" key="2">
    <source>
        <dbReference type="ARBA" id="ARBA00022448"/>
    </source>
</evidence>
<evidence type="ECO:0000256" key="6">
    <source>
        <dbReference type="ARBA" id="ARBA00022840"/>
    </source>
</evidence>
<dbReference type="Pfam" id="PF00005">
    <property type="entry name" value="ABC_tran"/>
    <property type="match status" value="2"/>
</dbReference>
<dbReference type="GO" id="GO:0140359">
    <property type="term" value="F:ABC-type transporter activity"/>
    <property type="evidence" value="ECO:0007669"/>
    <property type="project" value="InterPro"/>
</dbReference>
<dbReference type="GO" id="GO:0016020">
    <property type="term" value="C:membrane"/>
    <property type="evidence" value="ECO:0007669"/>
    <property type="project" value="UniProtKB-SubCell"/>
</dbReference>
<dbReference type="InterPro" id="IPR011527">
    <property type="entry name" value="ABC1_TM_dom"/>
</dbReference>
<dbReference type="OrthoDB" id="6500128at2759"/>
<protein>
    <submittedName>
        <fullName evidence="13">p-loop containing nucleoside triphosphate hydrolase protein</fullName>
    </submittedName>
</protein>
<dbReference type="PROSITE" id="PS00211">
    <property type="entry name" value="ABC_TRANSPORTER_1"/>
    <property type="match status" value="1"/>
</dbReference>
<evidence type="ECO:0000256" key="9">
    <source>
        <dbReference type="SAM" id="MobiDB-lite"/>
    </source>
</evidence>
<dbReference type="SMART" id="SM00382">
    <property type="entry name" value="AAA"/>
    <property type="match status" value="2"/>
</dbReference>
<dbReference type="FunCoup" id="A0A0H2S4V5">
    <property type="interactions" value="36"/>
</dbReference>
<sequence length="1583" mass="176354">MTDPKDSVFWPPSRGNVVMVSPFAAILSFCYTCFLCAELLWRWRRAKEEKKNSNVPGLPSQDSNQTSDSRQTSDGPIISVFRWTKLVAVMVLSVVQATQVSEVEGGRASKALLLTNYTYIGILCVFGSTLSPELRDKGNAQASLLLFLDFCAYFFLDAWPFATTNPFHFHPDVSTPARFRLLLLTLAGVLIPLFSPRPFRPKTENDQPVPADVASKFSRLTYTFLDKVIFYAWKVPHIGIEDLPPLPSKLDAEVLKQKTFRYLDPVLLGRNRYIFWGMIRVLGKNYLEVLFWLLAHTIANFAAPFGMKNLLSFVETGISPFGLKPWVWILVLALGPVVAAFFNNQWLYVGTRTIAETDSIITQLVFEHSLRIRLNQGSTGKNEEGSKDDEMSNEDVSADASPTIAEGSESTAVDINDGGSDTETAVSIQETEKRTDTTKEASHIVGRINNLITSDLNTLDYSYLTLMLVGALVQLAISIWFLYELVGWSTFVGVASIVILLPVPTYLGKLVINSETEKMELTDRRVQGVTESLGVLRMIKLFAWESRVMKDLLQRREDELKVSRKQRLIEVVLRLFSSCMPLASKLLTFFIYTLVMKGEISASRLFSALMVFTMLEESIHTVAQRVPNILKVKVAYDRFDEFINGTRTLENLSEKGIEDRIMDDPPTDLEDVGFNECSFTWEDSSIIRGHGQGAFKRSFKLEFPERLVFENGCINLVVGPTGCGKTSILMALLGEMHYEPHGPKSWYRLPREHGIAYVPQESWVLNDTIRNNILLGSDYNEERYNKVLRQCALERDLSLLEAGDQTEVGEKGLTLSGGQKARVTLARALYSQSSILLLDDILAALDVHTSKWIVDEALSGDLITGRTVVLVTHNIALTAPVASRVIVVGKNGHITAVGTVEEVLQSDSQLRALADKEKQEEAKEYVKENETKEKGDATDDAETEQTAGKLVIAEEVAIGRVAWKSTKLYLLSFGGPSVWTIYLGLEFTIMLVNVYQKWIMGYWSNQYETHPARDVKALKFLMLYAAGSVLEHVAESLLGVFYIFRTLAASRIINEKLMRSIFSSTFRWLDVTPVGRIITRCTQDIDGIDEDVPDNMSAFLYFTVVLSTYFGTSVVMAGIYAIIPGCVMIGLGAFLGHVYLKASLCMRREMSNLKGPMISQVTAALGALPSIRAYGSQSYFREALKEKVNLYTRASLALYDSNRWIGIRVESLGGLFAGCVSVYFIYGSNMPAGYIGFTLSMLVNFSRIVLTWVRIYNDFELKWNSVERIQSYLEIEHEPPSTREGEPPAYWPSSGKLRVRNLCARYSDESPEILHNLSFDIASGERIGIVGRTGAGKSTITLAFLRAIKTTGKVFYDGIAIDTINLDALRSNVTVIPQQPELIQGTLRENLDPFGQHDDAELNGALRAAGLFDLHVDSEGTVTAQAGPSTSTASEESTTVPADVVVEGDARRGDKIGLDTKVESGGTNFSLGQRQIIALARAIVRRSKLLILDEATAAIDYATDVAIQKALRTEFDKDTTFITVAHRLQTIMDYDKIMVLDDGNLVEFDSPANLLENEDGFLRALVNRSDDKDLLMKMAGFKE</sequence>
<feature type="transmembrane region" description="Helical" evidence="10">
    <location>
        <begin position="968"/>
        <end position="995"/>
    </location>
</feature>
<dbReference type="Proteomes" id="UP000053477">
    <property type="component" value="Unassembled WGS sequence"/>
</dbReference>
<proteinExistence type="predicted"/>